<name>A0A9P8D391_MORAP</name>
<comment type="caution">
    <text evidence="8">The sequence shown here is derived from an EMBL/GenBank/DDBJ whole genome shotgun (WGS) entry which is preliminary data.</text>
</comment>
<feature type="compositionally biased region" description="Low complexity" evidence="5">
    <location>
        <begin position="415"/>
        <end position="428"/>
    </location>
</feature>
<dbReference type="EMBL" id="JAIFTL010000002">
    <property type="protein sequence ID" value="KAG9327698.1"/>
    <property type="molecule type" value="Genomic_DNA"/>
</dbReference>
<evidence type="ECO:0000256" key="7">
    <source>
        <dbReference type="SAM" id="SignalP"/>
    </source>
</evidence>
<dbReference type="PANTHER" id="PTHR15549">
    <property type="entry name" value="PAIRED IMMUNOGLOBULIN-LIKE TYPE 2 RECEPTOR"/>
    <property type="match status" value="1"/>
</dbReference>
<protein>
    <submittedName>
        <fullName evidence="8">Uncharacterized protein</fullName>
    </submittedName>
</protein>
<keyword evidence="3 6" id="KW-1133">Transmembrane helix</keyword>
<feature type="compositionally biased region" description="Low complexity" evidence="5">
    <location>
        <begin position="553"/>
        <end position="563"/>
    </location>
</feature>
<feature type="region of interest" description="Disordered" evidence="5">
    <location>
        <begin position="203"/>
        <end position="428"/>
    </location>
</feature>
<evidence type="ECO:0000256" key="1">
    <source>
        <dbReference type="ARBA" id="ARBA00004167"/>
    </source>
</evidence>
<evidence type="ECO:0000256" key="3">
    <source>
        <dbReference type="ARBA" id="ARBA00022989"/>
    </source>
</evidence>
<feature type="compositionally biased region" description="Low complexity" evidence="5">
    <location>
        <begin position="501"/>
        <end position="542"/>
    </location>
</feature>
<feature type="region of interest" description="Disordered" evidence="5">
    <location>
        <begin position="829"/>
        <end position="852"/>
    </location>
</feature>
<sequence length="909" mass="96763">MRVLSRKRLASAALLLSLSTVCANISFVRIPPTIVQPGETIELQWSIVAPVAGTLDTQEPFNLQLRALSGQRYDLNKLVAQTAAKLRVVIPKEATGGLHSFYADYTGPINVKPTASNQFNITGAVVTTTTMGPTSTLGPTASVTGPHGSGSSSSHTPDSHASSDGGLSGGALGGIIAGVVIFLLLIALIFFARHRRLVRERNQHTRLDDSKESYSETSMARSGPPSAQGGDGMVSVPLSAQAPVYPSPFSGEPKPQPQHPMNQMHHANSGGNPFDAPDDRTRGLAPAGAMVMAADGSPRSLSPRQQHQPYQPPQFEQQPPRPQQQQYGLPVQQRSQSPFQQGGNRDSLDSEPESAYDPAHARMMPHPHAGNGHGPIMRNNSNPGMQLGGSPGPGSQLSYSPSGRSVMSDAQNMSHAQPHPHQQQQNPFQDRELVAAAAGGAAVGAIAAANRRQGSPSPNSPAQAHRHLAPMNDSRVQTPVPGQGSPLARSKEIEMQPLDVQQHQYEQQQRMLQRQQQQRQQAQAQEEQEQRQQQPPAQPIQQSPLPPTPVPALAPSVPAASHPFNPTLYDDKTEIDDDGMSAYNGYRDTIFGAYSQPQEDGDDDEDDEIAVPIVPASALVSAGSDAQKQQQRAADANASSSGVGAGVQRKKSVKFTGVPLSDSIDVPGSKSQQQQQQQLYHSDGDEEEDEEDELEDEDDIKMRLMQTEVPSPAAAHARPPFINITPSASPSAQHHPASVLSPVRAPDQAHPSSSGNYHQSHGNHHAVGGGFPIPAPIPASAPKQQQQQQQPSSGHAAGSGSASPSLNTASSSFGNGFYEDVLAAVDKNSRSLPSSSTTVSHAAVPPQKHQPVMVNQEVYGAPSPRISAAVATPAHQQHLKSGQQPSMPKPYQQQHRGEHDAGFYESPLL</sequence>
<feature type="compositionally biased region" description="Polar residues" evidence="5">
    <location>
        <begin position="259"/>
        <end position="271"/>
    </location>
</feature>
<feature type="compositionally biased region" description="Basic and acidic residues" evidence="5">
    <location>
        <begin position="203"/>
        <end position="214"/>
    </location>
</feature>
<dbReference type="GO" id="GO:0071944">
    <property type="term" value="C:cell periphery"/>
    <property type="evidence" value="ECO:0007669"/>
    <property type="project" value="UniProtKB-ARBA"/>
</dbReference>
<dbReference type="InterPro" id="IPR051694">
    <property type="entry name" value="Immunoregulatory_rcpt-like"/>
</dbReference>
<proteinExistence type="predicted"/>
<feature type="compositionally biased region" description="Low complexity" evidence="5">
    <location>
        <begin position="830"/>
        <end position="840"/>
    </location>
</feature>
<feature type="region of interest" description="Disordered" evidence="5">
    <location>
        <begin position="132"/>
        <end position="165"/>
    </location>
</feature>
<feature type="chain" id="PRO_5040369241" evidence="7">
    <location>
        <begin position="24"/>
        <end position="909"/>
    </location>
</feature>
<feature type="transmembrane region" description="Helical" evidence="6">
    <location>
        <begin position="171"/>
        <end position="192"/>
    </location>
</feature>
<evidence type="ECO:0000313" key="8">
    <source>
        <dbReference type="EMBL" id="KAG9327698.1"/>
    </source>
</evidence>
<comment type="subcellular location">
    <subcellularLocation>
        <location evidence="1">Membrane</location>
        <topology evidence="1">Single-pass membrane protein</topology>
    </subcellularLocation>
</comment>
<dbReference type="GO" id="GO:0016020">
    <property type="term" value="C:membrane"/>
    <property type="evidence" value="ECO:0007669"/>
    <property type="project" value="UniProtKB-SubCell"/>
</dbReference>
<feature type="compositionally biased region" description="Polar residues" evidence="5">
    <location>
        <begin position="750"/>
        <end position="760"/>
    </location>
</feature>
<keyword evidence="2 6" id="KW-0812">Transmembrane</keyword>
<feature type="compositionally biased region" description="Low complexity" evidence="5">
    <location>
        <begin position="780"/>
        <end position="812"/>
    </location>
</feature>
<evidence type="ECO:0000256" key="4">
    <source>
        <dbReference type="ARBA" id="ARBA00023136"/>
    </source>
</evidence>
<dbReference type="PANTHER" id="PTHR15549:SF6">
    <property type="entry name" value="MID2 DOMAIN-CONTAINING PROTEIN"/>
    <property type="match status" value="1"/>
</dbReference>
<feature type="signal peptide" evidence="7">
    <location>
        <begin position="1"/>
        <end position="23"/>
    </location>
</feature>
<keyword evidence="4 6" id="KW-0472">Membrane</keyword>
<feature type="compositionally biased region" description="Low complexity" evidence="5">
    <location>
        <begin position="626"/>
        <end position="638"/>
    </location>
</feature>
<feature type="compositionally biased region" description="Low complexity" evidence="5">
    <location>
        <begin position="303"/>
        <end position="333"/>
    </location>
</feature>
<organism evidence="8 9">
    <name type="scientific">Mortierella alpina</name>
    <name type="common">Oleaginous fungus</name>
    <name type="synonym">Mortierella renispora</name>
    <dbReference type="NCBI Taxonomy" id="64518"/>
    <lineage>
        <taxon>Eukaryota</taxon>
        <taxon>Fungi</taxon>
        <taxon>Fungi incertae sedis</taxon>
        <taxon>Mucoromycota</taxon>
        <taxon>Mortierellomycotina</taxon>
        <taxon>Mortierellomycetes</taxon>
        <taxon>Mortierellales</taxon>
        <taxon>Mortierellaceae</taxon>
        <taxon>Mortierella</taxon>
    </lineage>
</organism>
<accession>A0A9P8D391</accession>
<feature type="region of interest" description="Disordered" evidence="5">
    <location>
        <begin position="501"/>
        <end position="813"/>
    </location>
</feature>
<keyword evidence="7" id="KW-0732">Signal</keyword>
<feature type="region of interest" description="Disordered" evidence="5">
    <location>
        <begin position="870"/>
        <end position="909"/>
    </location>
</feature>
<dbReference type="AlphaFoldDB" id="A0A9P8D391"/>
<gene>
    <name evidence="8" type="ORF">KVV02_006402</name>
</gene>
<feature type="compositionally biased region" description="Low complexity" evidence="5">
    <location>
        <begin position="393"/>
        <end position="403"/>
    </location>
</feature>
<evidence type="ECO:0000256" key="5">
    <source>
        <dbReference type="SAM" id="MobiDB-lite"/>
    </source>
</evidence>
<feature type="compositionally biased region" description="Low complexity" evidence="5">
    <location>
        <begin position="726"/>
        <end position="738"/>
    </location>
</feature>
<reference evidence="8" key="1">
    <citation type="submission" date="2021-07" db="EMBL/GenBank/DDBJ databases">
        <title>Draft genome of Mortierella alpina, strain LL118, isolated from an aspen leaf litter sample.</title>
        <authorList>
            <person name="Yang S."/>
            <person name="Vinatzer B.A."/>
        </authorList>
    </citation>
    <scope>NUCLEOTIDE SEQUENCE</scope>
    <source>
        <strain evidence="8">LL118</strain>
    </source>
</reference>
<feature type="compositionally biased region" description="Acidic residues" evidence="5">
    <location>
        <begin position="684"/>
        <end position="699"/>
    </location>
</feature>
<evidence type="ECO:0000256" key="6">
    <source>
        <dbReference type="SAM" id="Phobius"/>
    </source>
</evidence>
<feature type="compositionally biased region" description="Polar residues" evidence="5">
    <location>
        <begin position="334"/>
        <end position="344"/>
    </location>
</feature>
<feature type="compositionally biased region" description="Acidic residues" evidence="5">
    <location>
        <begin position="599"/>
        <end position="609"/>
    </location>
</feature>
<feature type="compositionally biased region" description="Polar residues" evidence="5">
    <location>
        <begin position="879"/>
        <end position="894"/>
    </location>
</feature>
<dbReference type="Proteomes" id="UP000717515">
    <property type="component" value="Unassembled WGS sequence"/>
</dbReference>
<evidence type="ECO:0000313" key="9">
    <source>
        <dbReference type="Proteomes" id="UP000717515"/>
    </source>
</evidence>
<evidence type="ECO:0000256" key="2">
    <source>
        <dbReference type="ARBA" id="ARBA00022692"/>
    </source>
</evidence>